<evidence type="ECO:0000256" key="1">
    <source>
        <dbReference type="SAM" id="MobiDB-lite"/>
    </source>
</evidence>
<feature type="region of interest" description="Disordered" evidence="1">
    <location>
        <begin position="92"/>
        <end position="144"/>
    </location>
</feature>
<protein>
    <submittedName>
        <fullName evidence="2">Uncharacterized protein</fullName>
    </submittedName>
</protein>
<gene>
    <name evidence="2" type="ORF">CHRIB12_LOCUS13377</name>
</gene>
<dbReference type="OrthoDB" id="2431159at2759"/>
<dbReference type="AlphaFoldDB" id="A0A915ZDL1"/>
<dbReference type="VEuPathDB" id="FungiDB:RhiirFUN_012643"/>
<organism evidence="2 3">
    <name type="scientific">Rhizophagus irregularis</name>
    <dbReference type="NCBI Taxonomy" id="588596"/>
    <lineage>
        <taxon>Eukaryota</taxon>
        <taxon>Fungi</taxon>
        <taxon>Fungi incertae sedis</taxon>
        <taxon>Mucoromycota</taxon>
        <taxon>Glomeromycotina</taxon>
        <taxon>Glomeromycetes</taxon>
        <taxon>Glomerales</taxon>
        <taxon>Glomeraceae</taxon>
        <taxon>Rhizophagus</taxon>
    </lineage>
</organism>
<feature type="compositionally biased region" description="Acidic residues" evidence="1">
    <location>
        <begin position="92"/>
        <end position="117"/>
    </location>
</feature>
<evidence type="ECO:0000313" key="2">
    <source>
        <dbReference type="EMBL" id="CAB5372042.1"/>
    </source>
</evidence>
<name>A0A915ZDL1_9GLOM</name>
<comment type="caution">
    <text evidence="2">The sequence shown here is derived from an EMBL/GenBank/DDBJ whole genome shotgun (WGS) entry which is preliminary data.</text>
</comment>
<feature type="compositionally biased region" description="Basic and acidic residues" evidence="1">
    <location>
        <begin position="118"/>
        <end position="129"/>
    </location>
</feature>
<proteinExistence type="predicted"/>
<reference evidence="2" key="1">
    <citation type="submission" date="2020-05" db="EMBL/GenBank/DDBJ databases">
        <authorList>
            <person name="Rincon C."/>
            <person name="Sanders R I."/>
            <person name="Robbins C."/>
            <person name="Chaturvedi A."/>
        </authorList>
    </citation>
    <scope>NUCLEOTIDE SEQUENCE</scope>
    <source>
        <strain evidence="2">CHB12</strain>
    </source>
</reference>
<accession>A0A915ZDL1</accession>
<evidence type="ECO:0000313" key="3">
    <source>
        <dbReference type="Proteomes" id="UP000684084"/>
    </source>
</evidence>
<dbReference type="Proteomes" id="UP000684084">
    <property type="component" value="Unassembled WGS sequence"/>
</dbReference>
<feature type="compositionally biased region" description="Polar residues" evidence="1">
    <location>
        <begin position="134"/>
        <end position="144"/>
    </location>
</feature>
<dbReference type="EMBL" id="CAGKOT010000030">
    <property type="protein sequence ID" value="CAB5372042.1"/>
    <property type="molecule type" value="Genomic_DNA"/>
</dbReference>
<sequence>MEAVPEFINLTDNDNALLEEFLKDNEEELLEYDEAFLEQLINQEDPRLLNAEVDNSILMQQLFDIQENKQKSNIFHAKSFIQACKTVQNEEIDECSSESDTEIEDENIDYESQEENESETHENESHIMDEILSTPLSSCTEKLI</sequence>